<name>A0A934X219_9BACT</name>
<reference evidence="2" key="1">
    <citation type="submission" date="2021-01" db="EMBL/GenBank/DDBJ databases">
        <title>Marivirga aurantiaca sp. nov., isolated from intertidal surface sediments.</title>
        <authorList>
            <person name="Zhang M."/>
        </authorList>
    </citation>
    <scope>NUCLEOTIDE SEQUENCE</scope>
    <source>
        <strain evidence="2">S37H4</strain>
    </source>
</reference>
<protein>
    <submittedName>
        <fullName evidence="2">T9SS type A sorting domain-containing protein</fullName>
    </submittedName>
</protein>
<evidence type="ECO:0000313" key="2">
    <source>
        <dbReference type="EMBL" id="MBK6266866.1"/>
    </source>
</evidence>
<evidence type="ECO:0000313" key="3">
    <source>
        <dbReference type="Proteomes" id="UP000611723"/>
    </source>
</evidence>
<sequence length="87" mass="9811">MTNAQSFFRCSPTLDGNNQLKLSFENEFLGNYKVVIYSLTGGIVSQQSFDKNELKEEAEITLNKIDKGLYMIHITTGGSSIQRKFIV</sequence>
<keyword evidence="3" id="KW-1185">Reference proteome</keyword>
<dbReference type="AlphaFoldDB" id="A0A934X219"/>
<dbReference type="Pfam" id="PF18962">
    <property type="entry name" value="Por_Secre_tail"/>
    <property type="match status" value="1"/>
</dbReference>
<evidence type="ECO:0000259" key="1">
    <source>
        <dbReference type="Pfam" id="PF18962"/>
    </source>
</evidence>
<feature type="domain" description="Secretion system C-terminal sorting" evidence="1">
    <location>
        <begin position="17"/>
        <end position="87"/>
    </location>
</feature>
<dbReference type="EMBL" id="JAEQBW010000011">
    <property type="protein sequence ID" value="MBK6266866.1"/>
    <property type="molecule type" value="Genomic_DNA"/>
</dbReference>
<dbReference type="RefSeq" id="WP_201432547.1">
    <property type="nucleotide sequence ID" value="NZ_JAEQBW010000011.1"/>
</dbReference>
<comment type="caution">
    <text evidence="2">The sequence shown here is derived from an EMBL/GenBank/DDBJ whole genome shotgun (WGS) entry which is preliminary data.</text>
</comment>
<organism evidence="2 3">
    <name type="scientific">Marivirga aurantiaca</name>
    <dbReference type="NCBI Taxonomy" id="2802615"/>
    <lineage>
        <taxon>Bacteria</taxon>
        <taxon>Pseudomonadati</taxon>
        <taxon>Bacteroidota</taxon>
        <taxon>Cytophagia</taxon>
        <taxon>Cytophagales</taxon>
        <taxon>Marivirgaceae</taxon>
        <taxon>Marivirga</taxon>
    </lineage>
</organism>
<dbReference type="InterPro" id="IPR026444">
    <property type="entry name" value="Secre_tail"/>
</dbReference>
<dbReference type="NCBIfam" id="TIGR04183">
    <property type="entry name" value="Por_Secre_tail"/>
    <property type="match status" value="1"/>
</dbReference>
<proteinExistence type="predicted"/>
<accession>A0A934X219</accession>
<dbReference type="Proteomes" id="UP000611723">
    <property type="component" value="Unassembled WGS sequence"/>
</dbReference>
<gene>
    <name evidence="2" type="ORF">JKA74_17615</name>
</gene>
<dbReference type="Gene3D" id="2.60.40.3080">
    <property type="match status" value="1"/>
</dbReference>